<dbReference type="CDD" id="cd00063">
    <property type="entry name" value="FN3"/>
    <property type="match status" value="1"/>
</dbReference>
<comment type="subcellular location">
    <subcellularLocation>
        <location evidence="1">Membrane</location>
        <topology evidence="1">Single-pass type I membrane protein</topology>
    </subcellularLocation>
</comment>
<feature type="chain" id="PRO_5034700455" description="protein-tyrosine-phosphatase" evidence="15">
    <location>
        <begin position="28"/>
        <end position="1010"/>
    </location>
</feature>
<dbReference type="GO" id="GO:0005886">
    <property type="term" value="C:plasma membrane"/>
    <property type="evidence" value="ECO:0007669"/>
    <property type="project" value="UniProtKB-ARBA"/>
</dbReference>
<dbReference type="InterPro" id="IPR029021">
    <property type="entry name" value="Prot-tyrosine_phosphatase-like"/>
</dbReference>
<evidence type="ECO:0000259" key="16">
    <source>
        <dbReference type="PROSITE" id="PS50055"/>
    </source>
</evidence>
<evidence type="ECO:0000256" key="14">
    <source>
        <dbReference type="SAM" id="MobiDB-lite"/>
    </source>
</evidence>
<dbReference type="InterPro" id="IPR003595">
    <property type="entry name" value="Tyr_Pase_cat"/>
</dbReference>
<dbReference type="Proteomes" id="UP000694427">
    <property type="component" value="Unplaced"/>
</dbReference>
<evidence type="ECO:0000256" key="7">
    <source>
        <dbReference type="ARBA" id="ARBA00022801"/>
    </source>
</evidence>
<dbReference type="InterPro" id="IPR050348">
    <property type="entry name" value="Protein-Tyr_Phosphatase"/>
</dbReference>
<comment type="catalytic activity">
    <reaction evidence="13">
        <text>O-phospho-L-tyrosyl-[protein] + H2O = L-tyrosyl-[protein] + phosphate</text>
        <dbReference type="Rhea" id="RHEA:10684"/>
        <dbReference type="Rhea" id="RHEA-COMP:10136"/>
        <dbReference type="Rhea" id="RHEA-COMP:20101"/>
        <dbReference type="ChEBI" id="CHEBI:15377"/>
        <dbReference type="ChEBI" id="CHEBI:43474"/>
        <dbReference type="ChEBI" id="CHEBI:46858"/>
        <dbReference type="ChEBI" id="CHEBI:61978"/>
        <dbReference type="EC" id="3.1.3.48"/>
    </reaction>
</comment>
<feature type="domain" description="Tyrosine specific protein phosphatases" evidence="17">
    <location>
        <begin position="893"/>
        <end position="967"/>
    </location>
</feature>
<dbReference type="GO" id="GO:0004725">
    <property type="term" value="F:protein tyrosine phosphatase activity"/>
    <property type="evidence" value="ECO:0007669"/>
    <property type="project" value="UniProtKB-EC"/>
</dbReference>
<keyword evidence="12" id="KW-0325">Glycoprotein</keyword>
<name>A0A8C1JEK9_CYPCA</name>
<evidence type="ECO:0000259" key="18">
    <source>
        <dbReference type="PROSITE" id="PS50853"/>
    </source>
</evidence>
<keyword evidence="7" id="KW-0378">Hydrolase</keyword>
<feature type="domain" description="Alpha-carbonic anhydrase" evidence="19">
    <location>
        <begin position="40"/>
        <end position="298"/>
    </location>
</feature>
<dbReference type="InterPro" id="IPR036116">
    <property type="entry name" value="FN3_sf"/>
</dbReference>
<dbReference type="InterPro" id="IPR036398">
    <property type="entry name" value="CA_dom_sf"/>
</dbReference>
<evidence type="ECO:0000256" key="5">
    <source>
        <dbReference type="ARBA" id="ARBA00022729"/>
    </source>
</evidence>
<evidence type="ECO:0000256" key="8">
    <source>
        <dbReference type="ARBA" id="ARBA00022912"/>
    </source>
</evidence>
<dbReference type="PROSITE" id="PS50056">
    <property type="entry name" value="TYR_PHOSPHATASE_2"/>
    <property type="match status" value="2"/>
</dbReference>
<feature type="domain" description="Tyrosine-protein phosphatase" evidence="16">
    <location>
        <begin position="420"/>
        <end position="689"/>
    </location>
</feature>
<evidence type="ECO:0000256" key="9">
    <source>
        <dbReference type="ARBA" id="ARBA00022989"/>
    </source>
</evidence>
<dbReference type="PRINTS" id="PR00700">
    <property type="entry name" value="PRTYPHPHTASE"/>
</dbReference>
<protein>
    <recommendedName>
        <fullName evidence="3">protein-tyrosine-phosphatase</fullName>
        <ecNumber evidence="3">3.1.3.48</ecNumber>
    </recommendedName>
</protein>
<keyword evidence="11" id="KW-1015">Disulfide bond</keyword>
<dbReference type="Pfam" id="PF00102">
    <property type="entry name" value="Y_phosphatase"/>
    <property type="match status" value="2"/>
</dbReference>
<dbReference type="Gene3D" id="2.60.40.10">
    <property type="entry name" value="Immunoglobulins"/>
    <property type="match status" value="1"/>
</dbReference>
<reference evidence="20" key="2">
    <citation type="submission" date="2025-09" db="UniProtKB">
        <authorList>
            <consortium name="Ensembl"/>
        </authorList>
    </citation>
    <scope>IDENTIFICATION</scope>
</reference>
<evidence type="ECO:0000256" key="13">
    <source>
        <dbReference type="ARBA" id="ARBA00051722"/>
    </source>
</evidence>
<dbReference type="SUPFAM" id="SSF51069">
    <property type="entry name" value="Carbonic anhydrase"/>
    <property type="match status" value="1"/>
</dbReference>
<dbReference type="PROSITE" id="PS50055">
    <property type="entry name" value="TYR_PHOSPHATASE_PTP"/>
    <property type="match status" value="2"/>
</dbReference>
<dbReference type="InterPro" id="IPR000242">
    <property type="entry name" value="PTP_cat"/>
</dbReference>
<reference evidence="20" key="1">
    <citation type="submission" date="2025-08" db="UniProtKB">
        <authorList>
            <consortium name="Ensembl"/>
        </authorList>
    </citation>
    <scope>IDENTIFICATION</scope>
</reference>
<dbReference type="SUPFAM" id="SSF52799">
    <property type="entry name" value="(Phosphotyrosine protein) phosphatases II"/>
    <property type="match status" value="2"/>
</dbReference>
<keyword evidence="8" id="KW-0904">Protein phosphatase</keyword>
<feature type="domain" description="Tyrosine-protein phosphatase" evidence="16">
    <location>
        <begin position="720"/>
        <end position="976"/>
    </location>
</feature>
<evidence type="ECO:0000259" key="19">
    <source>
        <dbReference type="PROSITE" id="PS51144"/>
    </source>
</evidence>
<dbReference type="InterPro" id="IPR003961">
    <property type="entry name" value="FN3_dom"/>
</dbReference>
<dbReference type="PANTHER" id="PTHR19134:SF461">
    <property type="entry name" value="RECEPTOR-TYPE TYROSINE-PROTEIN PHOSPHATASE ZETA"/>
    <property type="match status" value="1"/>
</dbReference>
<feature type="region of interest" description="Disordered" evidence="14">
    <location>
        <begin position="985"/>
        <end position="1010"/>
    </location>
</feature>
<feature type="domain" description="Tyrosine specific protein phosphatases" evidence="17">
    <location>
        <begin position="603"/>
        <end position="680"/>
    </location>
</feature>
<evidence type="ECO:0000256" key="3">
    <source>
        <dbReference type="ARBA" id="ARBA00013064"/>
    </source>
</evidence>
<dbReference type="SUPFAM" id="SSF49265">
    <property type="entry name" value="Fibronectin type III"/>
    <property type="match status" value="1"/>
</dbReference>
<keyword evidence="21" id="KW-1185">Reference proteome</keyword>
<feature type="compositionally biased region" description="Low complexity" evidence="14">
    <location>
        <begin position="999"/>
        <end position="1010"/>
    </location>
</feature>
<dbReference type="Pfam" id="PF00194">
    <property type="entry name" value="Carb_anhydrase"/>
    <property type="match status" value="1"/>
</dbReference>
<evidence type="ECO:0000313" key="20">
    <source>
        <dbReference type="Ensembl" id="ENSCCRP00010031468.1"/>
    </source>
</evidence>
<dbReference type="FunFam" id="3.90.190.10:FF:000016">
    <property type="entry name" value="receptor-type tyrosine-protein phosphatase gamma isoform X1"/>
    <property type="match status" value="1"/>
</dbReference>
<comment type="similarity">
    <text evidence="2">Belongs to the protein-tyrosine phosphatase family. Receptor class 5 subfamily.</text>
</comment>
<keyword evidence="6" id="KW-0677">Repeat</keyword>
<keyword evidence="4" id="KW-0812">Transmembrane</keyword>
<accession>A0A8C1JEK9</accession>
<dbReference type="Pfam" id="PF00041">
    <property type="entry name" value="fn3"/>
    <property type="match status" value="1"/>
</dbReference>
<dbReference type="SMART" id="SM00404">
    <property type="entry name" value="PTPc_motif"/>
    <property type="match status" value="2"/>
</dbReference>
<evidence type="ECO:0000259" key="17">
    <source>
        <dbReference type="PROSITE" id="PS50056"/>
    </source>
</evidence>
<keyword evidence="10" id="KW-0472">Membrane</keyword>
<evidence type="ECO:0000256" key="4">
    <source>
        <dbReference type="ARBA" id="ARBA00022692"/>
    </source>
</evidence>
<dbReference type="InterPro" id="IPR016130">
    <property type="entry name" value="Tyr_Pase_AS"/>
</dbReference>
<dbReference type="SMART" id="SM00194">
    <property type="entry name" value="PTPc"/>
    <property type="match status" value="2"/>
</dbReference>
<sequence length="1010" mass="113557">MEALATRCALFLAQIALFSNTADVSEAYGFRSQKKLSENIDWSYAGTLNQNNWAKKYPSCNNAKQSPINIEESLAQVKIQFQKLRLEGWAEKTSDSTIVKNDGKTVAIDVGGDFFVSGGGLRSKFKVGRITFHWGLCNASSDGSEHSLNDKKFPLEMQIYCYDADVFSGLDEALSAGGKITALAVLFKVSMAALYSIYIGPVSPFTLQGLLPNSTEKYFIYNGSLTTPPCSETVEWIIFKNTVTISDVQVSIMDSFRAVNLHYLNTMCLCVFAIVVCSSEPENVQANPHNHTSMLVTWERPRAVYDSSIERYSVTYRPAQGDDESAVEYLTDGDQDVANCVVHLPYMLFSQQYLCYIKSRKSVYCHYRKCFQTAHFYIEDSTSPRVISSSPLLSPTGEHEPQSVKQFVKHVAELHNTSSFSREFEEVQTCTVDLGTTTDCSSHPDNKNKNRYVNILAYDHSRVRLAPLNDKDGRSGGDYINANYIDGFNKQKAYIAAQGPLKSSTEDFWRMVWEQNVGVIVMITNLVEKGRRKCDQYWPLENQEEYGCFLVTVKSTKVLAYYTQRTFTIRNTSIKKGSQRGHSNERMVIHYHYTQWPDMGVPEYVLPVLSFVYKSSRSQTEHMGPMIVHCSAGVGRTGTYIVLDSMLKQIKAKGTVNIMGFLKHIRTQRNYLIQTEEQYIFTHDALVEAILSQETEVPSSHIHQYVNNLLTPGASCKTRLEKQVKLVCQSNAKQNDYSSALSDGNRAKNRSCSLIPVEKSRVCLSTSAGETSDYINASYVMGYRQSKEFIITQNPLPSTVKDLWRMVWDHNAQVIVSLPDTNIEPIIFWPARDQPISYETFSVSLKGEGHVCLSNEDRLIVQDYILEATQDDFVLEVKHYRAPRWPNPDSPISNVFELINIIQKESGSKDGPMVVHDECGGVTAGTFCALFTLLQQLEAESALNVYMVAKMINLMRPGVFTDMDQYQFLYKAILSLVSTQEDERALQSSDNNGTVPGGVSSVAESLESLV</sequence>
<dbReference type="EC" id="3.1.3.48" evidence="3"/>
<evidence type="ECO:0000256" key="12">
    <source>
        <dbReference type="ARBA" id="ARBA00023180"/>
    </source>
</evidence>
<keyword evidence="5 15" id="KW-0732">Signal</keyword>
<evidence type="ECO:0000256" key="6">
    <source>
        <dbReference type="ARBA" id="ARBA00022737"/>
    </source>
</evidence>
<dbReference type="Gene3D" id="3.10.200.10">
    <property type="entry name" value="Alpha carbonic anhydrase"/>
    <property type="match status" value="1"/>
</dbReference>
<evidence type="ECO:0000313" key="21">
    <source>
        <dbReference type="Proteomes" id="UP000694427"/>
    </source>
</evidence>
<evidence type="ECO:0000256" key="2">
    <source>
        <dbReference type="ARBA" id="ARBA00006246"/>
    </source>
</evidence>
<dbReference type="PROSITE" id="PS00383">
    <property type="entry name" value="TYR_PHOSPHATASE_1"/>
    <property type="match status" value="1"/>
</dbReference>
<proteinExistence type="inferred from homology"/>
<dbReference type="AlphaFoldDB" id="A0A8C1JEK9"/>
<evidence type="ECO:0000256" key="15">
    <source>
        <dbReference type="SAM" id="SignalP"/>
    </source>
</evidence>
<dbReference type="InterPro" id="IPR001148">
    <property type="entry name" value="CA_dom"/>
</dbReference>
<evidence type="ECO:0000256" key="1">
    <source>
        <dbReference type="ARBA" id="ARBA00004479"/>
    </source>
</evidence>
<dbReference type="FunFam" id="3.90.190.10:FF:000013">
    <property type="entry name" value="receptor-type tyrosine-protein phosphatase zeta isoform X1"/>
    <property type="match status" value="1"/>
</dbReference>
<dbReference type="Gene3D" id="3.90.190.10">
    <property type="entry name" value="Protein tyrosine phosphatase superfamily"/>
    <property type="match status" value="2"/>
</dbReference>
<keyword evidence="9" id="KW-1133">Transmembrane helix</keyword>
<dbReference type="PANTHER" id="PTHR19134">
    <property type="entry name" value="RECEPTOR-TYPE TYROSINE-PROTEIN PHOSPHATASE"/>
    <property type="match status" value="1"/>
</dbReference>
<dbReference type="InterPro" id="IPR000387">
    <property type="entry name" value="Tyr_Pase_dom"/>
</dbReference>
<dbReference type="Ensembl" id="ENSCCRT00010034539.1">
    <property type="protein sequence ID" value="ENSCCRP00010031468.1"/>
    <property type="gene ID" value="ENSCCRG00010012359.1"/>
</dbReference>
<dbReference type="SMART" id="SM01057">
    <property type="entry name" value="Carb_anhydrase"/>
    <property type="match status" value="1"/>
</dbReference>
<organism evidence="20 21">
    <name type="scientific">Cyprinus carpio</name>
    <name type="common">Common carp</name>
    <dbReference type="NCBI Taxonomy" id="7962"/>
    <lineage>
        <taxon>Eukaryota</taxon>
        <taxon>Metazoa</taxon>
        <taxon>Chordata</taxon>
        <taxon>Craniata</taxon>
        <taxon>Vertebrata</taxon>
        <taxon>Euteleostomi</taxon>
        <taxon>Actinopterygii</taxon>
        <taxon>Neopterygii</taxon>
        <taxon>Teleostei</taxon>
        <taxon>Ostariophysi</taxon>
        <taxon>Cypriniformes</taxon>
        <taxon>Cyprinidae</taxon>
        <taxon>Cyprininae</taxon>
        <taxon>Cyprinus</taxon>
    </lineage>
</organism>
<evidence type="ECO:0000256" key="10">
    <source>
        <dbReference type="ARBA" id="ARBA00023136"/>
    </source>
</evidence>
<dbReference type="InterPro" id="IPR013783">
    <property type="entry name" value="Ig-like_fold"/>
</dbReference>
<feature type="domain" description="Fibronectin type-III" evidence="18">
    <location>
        <begin position="280"/>
        <end position="376"/>
    </location>
</feature>
<feature type="signal peptide" evidence="15">
    <location>
        <begin position="1"/>
        <end position="27"/>
    </location>
</feature>
<evidence type="ECO:0000256" key="11">
    <source>
        <dbReference type="ARBA" id="ARBA00023157"/>
    </source>
</evidence>
<dbReference type="PROSITE" id="PS50853">
    <property type="entry name" value="FN3"/>
    <property type="match status" value="1"/>
</dbReference>
<dbReference type="PROSITE" id="PS51144">
    <property type="entry name" value="ALPHA_CA_2"/>
    <property type="match status" value="1"/>
</dbReference>